<feature type="domain" description="Fibronectin type-III" evidence="1">
    <location>
        <begin position="131"/>
        <end position="228"/>
    </location>
</feature>
<sequence>MAQGNWVQGRGAYGLYCWCAYVDVVEVGRTDTTVTYRVTHGYGTRYAINCYANGSSSAGGAWNGSVYSTNNSGWVWVQCTSRDVVLARGNGSAYNHTFTGQINVTGGFGNGTSNASNTVTVPCRAYHTPHTPKNIRAERLSDTSAKVSWDVDYTGMNGDYPWSTVTVGVAKNGPGKFTDVGTVSWDTTSHTYNGLEPGCMYIFSAKATGPGGTSDYGVSAPAIYTTPTALGMLEAVKAEAAKVVLRGHDAPAFVDSWEFQLTTDGRKTWVDADVNASWEDEEAPAGTVRYRVRAIKSGLKGPWAESNEVTTICPPLAPSIRGVRAAYATGSTATLEWVPNHPDGSAQASAEVQITTPTGPTTTTVDGPGTSLKLPTGTKGLYSVRVRTKGLDEDWGAWSSAAAYTVADAPQVFFTDPAADGATLRAVPHTFTWKVADETGVSRQYLSLRDIGGNILWSGTVDKDARSFRLGYAQHAFVNHTVYRVVLTVTAGSSLSVAASRTFRTDWTPPAKPSLSIFVDERLGCQLAVFPGAPESEDTPDTSYFTVSRVLPDGSTLWLGSHLAAGEGASDPLPPLNSEFEYVAVAYAATGVSTATRVKTTVASRAVALNWGAGAERSWLGRYLKKGSSRKVTHGYKMLHFADGGEGLPVSYGINERDVKDSMDFLLLDEEDYKSFLEVMNMAGRFWVRDLYGERFRARLSCGVKRSDGAWVASCDPTWETWEEPANG</sequence>
<organism evidence="2">
    <name type="scientific">Siphoviridae sp. ctiuX7</name>
    <dbReference type="NCBI Taxonomy" id="2826436"/>
    <lineage>
        <taxon>Viruses</taxon>
        <taxon>Duplodnaviria</taxon>
        <taxon>Heunggongvirae</taxon>
        <taxon>Uroviricota</taxon>
        <taxon>Caudoviricetes</taxon>
    </lineage>
</organism>
<evidence type="ECO:0000259" key="1">
    <source>
        <dbReference type="PROSITE" id="PS50853"/>
    </source>
</evidence>
<accession>A0A8S5N1H7</accession>
<dbReference type="PROSITE" id="PS50853">
    <property type="entry name" value="FN3"/>
    <property type="match status" value="1"/>
</dbReference>
<protein>
    <submittedName>
        <fullName evidence="2">FN3</fullName>
    </submittedName>
</protein>
<name>A0A8S5N1H7_9CAUD</name>
<proteinExistence type="predicted"/>
<evidence type="ECO:0000313" key="2">
    <source>
        <dbReference type="EMBL" id="DAD88130.1"/>
    </source>
</evidence>
<dbReference type="InterPro" id="IPR003961">
    <property type="entry name" value="FN3_dom"/>
</dbReference>
<dbReference type="Gene3D" id="2.60.40.10">
    <property type="entry name" value="Immunoglobulins"/>
    <property type="match status" value="1"/>
</dbReference>
<dbReference type="SMART" id="SM00060">
    <property type="entry name" value="FN3"/>
    <property type="match status" value="2"/>
</dbReference>
<dbReference type="CDD" id="cd00063">
    <property type="entry name" value="FN3"/>
    <property type="match status" value="1"/>
</dbReference>
<dbReference type="InterPro" id="IPR013783">
    <property type="entry name" value="Ig-like_fold"/>
</dbReference>
<dbReference type="InterPro" id="IPR036116">
    <property type="entry name" value="FN3_sf"/>
</dbReference>
<dbReference type="EMBL" id="BK015036">
    <property type="protein sequence ID" value="DAD88130.1"/>
    <property type="molecule type" value="Genomic_DNA"/>
</dbReference>
<dbReference type="Pfam" id="PF00041">
    <property type="entry name" value="fn3"/>
    <property type="match status" value="1"/>
</dbReference>
<dbReference type="SUPFAM" id="SSF49265">
    <property type="entry name" value="Fibronectin type III"/>
    <property type="match status" value="2"/>
</dbReference>
<reference evidence="2" key="1">
    <citation type="journal article" date="2021" name="Proc. Natl. Acad. Sci. U.S.A.">
        <title>A Catalog of Tens of Thousands of Viruses from Human Metagenomes Reveals Hidden Associations with Chronic Diseases.</title>
        <authorList>
            <person name="Tisza M.J."/>
            <person name="Buck C.B."/>
        </authorList>
    </citation>
    <scope>NUCLEOTIDE SEQUENCE</scope>
    <source>
        <strain evidence="2">CtiuX7</strain>
    </source>
</reference>